<reference evidence="5" key="1">
    <citation type="submission" date="2016-09" db="EMBL/GenBank/DDBJ databases">
        <authorList>
            <person name="Varghese N."/>
            <person name="Submissions S."/>
        </authorList>
    </citation>
    <scope>NUCLEOTIDE SEQUENCE [LARGE SCALE GENOMIC DNA]</scope>
    <source>
        <strain evidence="5">S5</strain>
    </source>
</reference>
<feature type="domain" description="PDZ" evidence="2">
    <location>
        <begin position="97"/>
        <end position="188"/>
    </location>
</feature>
<dbReference type="STRING" id="1612202.SAMN05421734_103331"/>
<dbReference type="RefSeq" id="WP_245719409.1">
    <property type="nucleotide sequence ID" value="NZ_FMYI01000003.1"/>
</dbReference>
<dbReference type="GO" id="GO:0008236">
    <property type="term" value="F:serine-type peptidase activity"/>
    <property type="evidence" value="ECO:0007669"/>
    <property type="project" value="UniProtKB-KW"/>
</dbReference>
<dbReference type="Proteomes" id="UP000242949">
    <property type="component" value="Unassembled WGS sequence"/>
</dbReference>
<evidence type="ECO:0000259" key="2">
    <source>
        <dbReference type="PROSITE" id="PS50106"/>
    </source>
</evidence>
<dbReference type="InterPro" id="IPR036034">
    <property type="entry name" value="PDZ_sf"/>
</dbReference>
<dbReference type="Gene3D" id="2.30.42.10">
    <property type="match status" value="1"/>
</dbReference>
<keyword evidence="1" id="KW-0645">Protease</keyword>
<dbReference type="InterPro" id="IPR008763">
    <property type="entry name" value="Peptidase_S55"/>
</dbReference>
<dbReference type="EMBL" id="FMYI01000003">
    <property type="protein sequence ID" value="SDC00690.1"/>
    <property type="molecule type" value="Genomic_DNA"/>
</dbReference>
<dbReference type="Pfam" id="PF13180">
    <property type="entry name" value="PDZ_2"/>
    <property type="match status" value="1"/>
</dbReference>
<accession>A0A1G6I2M2</accession>
<dbReference type="InterPro" id="IPR001478">
    <property type="entry name" value="PDZ"/>
</dbReference>
<keyword evidence="5" id="KW-1185">Reference proteome</keyword>
<evidence type="ECO:0000259" key="3">
    <source>
        <dbReference type="PROSITE" id="PS51494"/>
    </source>
</evidence>
<name>A0A1G6I2M2_9BACI</name>
<protein>
    <submittedName>
        <fullName evidence="4">SpoIVB peptidase. Serine peptidase. MEROPS family S55</fullName>
    </submittedName>
</protein>
<keyword evidence="1" id="KW-0378">Hydrolase</keyword>
<evidence type="ECO:0000313" key="4">
    <source>
        <dbReference type="EMBL" id="SDC00690.1"/>
    </source>
</evidence>
<dbReference type="NCBIfam" id="TIGR02860">
    <property type="entry name" value="spore_IV_B"/>
    <property type="match status" value="1"/>
</dbReference>
<dbReference type="InterPro" id="IPR009003">
    <property type="entry name" value="Peptidase_S1_PA"/>
</dbReference>
<dbReference type="InterPro" id="IPR014219">
    <property type="entry name" value="SpoIVB"/>
</dbReference>
<proteinExistence type="predicted"/>
<dbReference type="Pfam" id="PF05580">
    <property type="entry name" value="Peptidase_S55"/>
    <property type="match status" value="1"/>
</dbReference>
<organism evidence="4 5">
    <name type="scientific">Pelagirhabdus alkalitolerans</name>
    <dbReference type="NCBI Taxonomy" id="1612202"/>
    <lineage>
        <taxon>Bacteria</taxon>
        <taxon>Bacillati</taxon>
        <taxon>Bacillota</taxon>
        <taxon>Bacilli</taxon>
        <taxon>Bacillales</taxon>
        <taxon>Bacillaceae</taxon>
        <taxon>Pelagirhabdus</taxon>
    </lineage>
</organism>
<dbReference type="PROSITE" id="PS50106">
    <property type="entry name" value="PDZ"/>
    <property type="match status" value="1"/>
</dbReference>
<evidence type="ECO:0000313" key="5">
    <source>
        <dbReference type="Proteomes" id="UP000242949"/>
    </source>
</evidence>
<dbReference type="SUPFAM" id="SSF50156">
    <property type="entry name" value="PDZ domain-like"/>
    <property type="match status" value="1"/>
</dbReference>
<feature type="domain" description="Peptidase S55" evidence="3">
    <location>
        <begin position="189"/>
        <end position="427"/>
    </location>
</feature>
<keyword evidence="1" id="KW-0720">Serine protease</keyword>
<dbReference type="SUPFAM" id="SSF50494">
    <property type="entry name" value="Trypsin-like serine proteases"/>
    <property type="match status" value="1"/>
</dbReference>
<sequence>MKKLNRSNFKHICSLIFLTLILLFPLMPVTRDYLSIPTTLTVYTDQENIELPTIHESVEANLTNHDHVVSLKDHHIAPLATGEADVIYTFNQIPMKKVSINVEDRKHLIPGGHSIGVNLKTEGVLVVGYHQLMDEDAISPAKDAGIKVGDYILSIDGTDINHIEDIEPVLNSAGESERKVSVDILRSDNVVSKEIAPEYDEESGSYKMGVYIRDSTSGIGTMTFIDPTNRQYGALGHSIADPDTHQSIQVKTGQIMPSTITSILKGEKTKPGEKKASFSDDDVMGDIDINSSYGVFGTLDVLLDNALFKEPLPITKPDEVKEGPAELLTVIDDETIERFDIEIINNIDQDQPATKGMIIKVTDERLLDQTGGIVQGMSGSPIIQNDHIVGAVTHVFVNDPSSGYGIHIEWMLHELNDQSTENMAIAS</sequence>
<dbReference type="SMART" id="SM00228">
    <property type="entry name" value="PDZ"/>
    <property type="match status" value="1"/>
</dbReference>
<gene>
    <name evidence="4" type="ORF">SAMN05421734_103331</name>
</gene>
<evidence type="ECO:0000256" key="1">
    <source>
        <dbReference type="ARBA" id="ARBA00022825"/>
    </source>
</evidence>
<dbReference type="AlphaFoldDB" id="A0A1G6I2M2"/>
<dbReference type="PROSITE" id="PS51494">
    <property type="entry name" value="SPOIVB"/>
    <property type="match status" value="1"/>
</dbReference>